<proteinExistence type="predicted"/>
<reference evidence="2" key="1">
    <citation type="journal article" date="2024" name="Front. Bioeng. Biotechnol.">
        <title>Genome-scale model development and genomic sequencing of the oleaginous clade Lipomyces.</title>
        <authorList>
            <person name="Czajka J.J."/>
            <person name="Han Y."/>
            <person name="Kim J."/>
            <person name="Mondo S.J."/>
            <person name="Hofstad B.A."/>
            <person name="Robles A."/>
            <person name="Haridas S."/>
            <person name="Riley R."/>
            <person name="LaButti K."/>
            <person name="Pangilinan J."/>
            <person name="Andreopoulos W."/>
            <person name="Lipzen A."/>
            <person name="Yan J."/>
            <person name="Wang M."/>
            <person name="Ng V."/>
            <person name="Grigoriev I.V."/>
            <person name="Spatafora J.W."/>
            <person name="Magnuson J.K."/>
            <person name="Baker S.E."/>
            <person name="Pomraning K.R."/>
        </authorList>
    </citation>
    <scope>NUCLEOTIDE SEQUENCE [LARGE SCALE GENOMIC DNA]</scope>
    <source>
        <strain evidence="2">CBS 10300</strain>
    </source>
</reference>
<sequence length="803" mass="89829">MDPMTPQTPESESFRSSEAYTWALQSRRNLPTRVNNACQRCRRHKIRCDAYRPCSLCVRANVACVPVGDATRPKKKMKRSNGAADGSEIAHRGIDISSIIDRNEQRPLSEPDEVELPADVAKDSVTPCTRQSQSSSAVDYQEAPSAMGITRKIFGLHGLNVVERATSAIPDGEVRSYINSASRDSSLKRSISSILGSALPSKEVMDVLLEEYFDSVHWFSLVIFEPRFRPEYESVADGYAYQSQKGFLLLLSTVLGIAAWYRSKKSSAVDNLLHEDWNKWRVNLLSLAEARFLELMDESSLASIQTCLLLGSYYVYHGRPNSSFALLGATIKTAQAMGLHRQPSRGECYEIEERKRIWWTIYTWDRFASVTYGRPLGINDNDCNVAMPADIYERARPVRGTTDDESAICYSAYQRQLNMLYIIVSPLIETIFGLRSSRSGKRNSAGHYAASLQGINQRLSVWREQVPPNLRFNFDCDIQQNAPLRRRAHQLQALALQLTYDNILIILHRPVLVQQIDSLCRAMPVQANDANAHMSSQGGPSPSIPEIVDNISTSVTSSQQWWNAAVRTSGVTTLPNTTQLATDSHLVAFLAIILFNAAIVMVVCALSDPLSDRAQEAKRNITRIFRLEEFLGKQSTLSRQSSIVLQDVIQLLLNRETEVMLAPVAPSRNRVAGRLEDEYYSKLPPSVTLEDVLGDILHEPKVPNDDNNPVPIGFNETLILNESLVSVQKVFPGFSTALTETNSIRSVEPDESSARVQGWQEHFQTDSNAGITEQVRNGPIDYGGVDSGLYWIWDMNMDLARVE</sequence>
<dbReference type="Proteomes" id="UP001489719">
    <property type="component" value="Unassembled WGS sequence"/>
</dbReference>
<organism evidence="1 2">
    <name type="scientific">Lipomyces orientalis</name>
    <dbReference type="NCBI Taxonomy" id="1233043"/>
    <lineage>
        <taxon>Eukaryota</taxon>
        <taxon>Fungi</taxon>
        <taxon>Dikarya</taxon>
        <taxon>Ascomycota</taxon>
        <taxon>Saccharomycotina</taxon>
        <taxon>Lipomycetes</taxon>
        <taxon>Lipomycetales</taxon>
        <taxon>Lipomycetaceae</taxon>
        <taxon>Lipomyces</taxon>
    </lineage>
</organism>
<evidence type="ECO:0000313" key="1">
    <source>
        <dbReference type="EMBL" id="KAK9320488.1"/>
    </source>
</evidence>
<gene>
    <name evidence="1" type="ORF">V1517DRAFT_207778</name>
</gene>
<keyword evidence="2" id="KW-1185">Reference proteome</keyword>
<comment type="caution">
    <text evidence="1">The sequence shown here is derived from an EMBL/GenBank/DDBJ whole genome shotgun (WGS) entry which is preliminary data.</text>
</comment>
<dbReference type="EMBL" id="MU970127">
    <property type="protein sequence ID" value="KAK9320488.1"/>
    <property type="molecule type" value="Genomic_DNA"/>
</dbReference>
<name>A0ACC3TH10_9ASCO</name>
<accession>A0ACC3TH10</accession>
<protein>
    <submittedName>
        <fullName evidence="1">Fungal-specific transcription factor domain-containing protein</fullName>
    </submittedName>
</protein>
<evidence type="ECO:0000313" key="2">
    <source>
        <dbReference type="Proteomes" id="UP001489719"/>
    </source>
</evidence>